<protein>
    <submittedName>
        <fullName evidence="1">CLUMA_CG010239, isoform A</fullName>
    </submittedName>
</protein>
<name>A0A1J1IDK8_9DIPT</name>
<accession>A0A1J1IDK8</accession>
<evidence type="ECO:0000313" key="2">
    <source>
        <dbReference type="Proteomes" id="UP000183832"/>
    </source>
</evidence>
<sequence>MSVGLNGLAWLIDRCKTYKKNIQEKPQNVERASFVKDFIIISKYTLKRFSTKLFVFEWNINSKRNPQSASTHKSKGES</sequence>
<reference evidence="1 2" key="1">
    <citation type="submission" date="2015-04" db="EMBL/GenBank/DDBJ databases">
        <authorList>
            <person name="Syromyatnikov M.Y."/>
            <person name="Popov V.N."/>
        </authorList>
    </citation>
    <scope>NUCLEOTIDE SEQUENCE [LARGE SCALE GENOMIC DNA]</scope>
</reference>
<dbReference type="Proteomes" id="UP000183832">
    <property type="component" value="Unassembled WGS sequence"/>
</dbReference>
<organism evidence="1 2">
    <name type="scientific">Clunio marinus</name>
    <dbReference type="NCBI Taxonomy" id="568069"/>
    <lineage>
        <taxon>Eukaryota</taxon>
        <taxon>Metazoa</taxon>
        <taxon>Ecdysozoa</taxon>
        <taxon>Arthropoda</taxon>
        <taxon>Hexapoda</taxon>
        <taxon>Insecta</taxon>
        <taxon>Pterygota</taxon>
        <taxon>Neoptera</taxon>
        <taxon>Endopterygota</taxon>
        <taxon>Diptera</taxon>
        <taxon>Nematocera</taxon>
        <taxon>Chironomoidea</taxon>
        <taxon>Chironomidae</taxon>
        <taxon>Clunio</taxon>
    </lineage>
</organism>
<dbReference type="AlphaFoldDB" id="A0A1J1IDK8"/>
<evidence type="ECO:0000313" key="1">
    <source>
        <dbReference type="EMBL" id="CRK96529.1"/>
    </source>
</evidence>
<proteinExistence type="predicted"/>
<keyword evidence="2" id="KW-1185">Reference proteome</keyword>
<gene>
    <name evidence="1" type="ORF">CLUMA_CG010239</name>
</gene>
<dbReference type="EMBL" id="CVRI01000044">
    <property type="protein sequence ID" value="CRK96529.1"/>
    <property type="molecule type" value="Genomic_DNA"/>
</dbReference>